<name>A0A418SFE1_9RHOB</name>
<comment type="similarity">
    <text evidence="1">Belongs to the N-acylglucosamine 2-epimerase family.</text>
</comment>
<evidence type="ECO:0000313" key="4">
    <source>
        <dbReference type="Proteomes" id="UP000283786"/>
    </source>
</evidence>
<accession>A0A418SFE1</accession>
<dbReference type="InterPro" id="IPR008928">
    <property type="entry name" value="6-hairpin_glycosidase_sf"/>
</dbReference>
<dbReference type="KEGG" id="palw:PSAL_004140"/>
<dbReference type="InterPro" id="IPR012341">
    <property type="entry name" value="6hp_glycosidase-like_sf"/>
</dbReference>
<keyword evidence="4" id="KW-1185">Reference proteome</keyword>
<gene>
    <name evidence="3" type="primary">yihS_1</name>
    <name evidence="3" type="ORF">PSAL_004140</name>
</gene>
<dbReference type="GO" id="GO:0005975">
    <property type="term" value="P:carbohydrate metabolic process"/>
    <property type="evidence" value="ECO:0007669"/>
    <property type="project" value="InterPro"/>
</dbReference>
<dbReference type="OrthoDB" id="9806359at2"/>
<dbReference type="Gene3D" id="1.50.10.10">
    <property type="match status" value="1"/>
</dbReference>
<dbReference type="EC" id="5.3.1.31" evidence="3"/>
<dbReference type="Proteomes" id="UP000283786">
    <property type="component" value="Chromosome"/>
</dbReference>
<evidence type="ECO:0000313" key="3">
    <source>
        <dbReference type="EMBL" id="QPM89201.1"/>
    </source>
</evidence>
<protein>
    <submittedName>
        <fullName evidence="3">Sulfoquinovose isomerase</fullName>
        <ecNumber evidence="3">5.3.1.31</ecNumber>
    </submittedName>
</protein>
<dbReference type="EMBL" id="CP060436">
    <property type="protein sequence ID" value="QPM89201.1"/>
    <property type="molecule type" value="Genomic_DNA"/>
</dbReference>
<sequence length="403" mass="45128">MTAPTRWTDLAPHQAWLRNQADRLLSLFEATAIDPHGGFFTLDSQGRPNEDDGFRQLHDTTRMIHCFALAELMGRPGAHVIVGHGLDFLRNFHADDKLGGYAWNARNDGAMAGNKTAYGHAFTLLAASTARLAGHDTDDLLKDVTEVIDTRFWEESAGAVTEEFALDWAPYPEYRGQNCNMHMTEALMAAYEATGDVTYLKKAERIAGLLINIHARAHDWRVVEHFDANWRPDTEYDGDPMFRPAGVTPGHGLEWVRLLVQLYRTSGGSQDWMIEAARGLFARAIADGWDSTGGGLVYTTDFAGKPLVRDRYWWPVCEGIGAAHALRGLDPQAEDWYRRFWDFAATRLIDHENGGWFPQLDDKGCPSQDPFFGKPDLYHALQACLVPLWPVENSVAGNLLRGQ</sequence>
<organism evidence="3 4">
    <name type="scientific">Pseudooceanicola algae</name>
    <dbReference type="NCBI Taxonomy" id="1537215"/>
    <lineage>
        <taxon>Bacteria</taxon>
        <taxon>Pseudomonadati</taxon>
        <taxon>Pseudomonadota</taxon>
        <taxon>Alphaproteobacteria</taxon>
        <taxon>Rhodobacterales</taxon>
        <taxon>Paracoccaceae</taxon>
        <taxon>Pseudooceanicola</taxon>
    </lineage>
</organism>
<dbReference type="PANTHER" id="PTHR15108">
    <property type="entry name" value="N-ACYLGLUCOSAMINE-2-EPIMERASE"/>
    <property type="match status" value="1"/>
</dbReference>
<evidence type="ECO:0000256" key="2">
    <source>
        <dbReference type="ARBA" id="ARBA00023235"/>
    </source>
</evidence>
<keyword evidence="2 3" id="KW-0413">Isomerase</keyword>
<reference evidence="3 4" key="1">
    <citation type="submission" date="2020-08" db="EMBL/GenBank/DDBJ databases">
        <title>Genome sequence of Rhodobacteraceae bacterium Lw-13e.</title>
        <authorList>
            <person name="Poehlein A."/>
            <person name="Wolter L."/>
            <person name="Daniel R."/>
            <person name="Brinkhoff T."/>
        </authorList>
    </citation>
    <scope>NUCLEOTIDE SEQUENCE [LARGE SCALE GENOMIC DNA]</scope>
    <source>
        <strain evidence="3 4">Lw-13e</strain>
    </source>
</reference>
<dbReference type="Pfam" id="PF07221">
    <property type="entry name" value="GlcNAc_2-epim"/>
    <property type="match status" value="1"/>
</dbReference>
<dbReference type="InterPro" id="IPR010819">
    <property type="entry name" value="AGE/CE"/>
</dbReference>
<dbReference type="RefSeq" id="WP_119839721.1">
    <property type="nucleotide sequence ID" value="NZ_CP060436.1"/>
</dbReference>
<dbReference type="AlphaFoldDB" id="A0A418SFE1"/>
<dbReference type="GO" id="GO:0061593">
    <property type="term" value="F:sulfoquinovose isomerase activity"/>
    <property type="evidence" value="ECO:0007669"/>
    <property type="project" value="UniProtKB-EC"/>
</dbReference>
<dbReference type="SUPFAM" id="SSF48208">
    <property type="entry name" value="Six-hairpin glycosidases"/>
    <property type="match status" value="1"/>
</dbReference>
<proteinExistence type="inferred from homology"/>
<evidence type="ECO:0000256" key="1">
    <source>
        <dbReference type="ARBA" id="ARBA00008558"/>
    </source>
</evidence>